<feature type="domain" description="OmpA-like" evidence="6">
    <location>
        <begin position="532"/>
        <end position="653"/>
    </location>
</feature>
<organism evidence="7 8">
    <name type="scientific">Paenimyroides aestuarii</name>
    <dbReference type="NCBI Taxonomy" id="2968490"/>
    <lineage>
        <taxon>Bacteria</taxon>
        <taxon>Pseudomonadati</taxon>
        <taxon>Bacteroidota</taxon>
        <taxon>Flavobacteriia</taxon>
        <taxon>Flavobacteriales</taxon>
        <taxon>Flavobacteriaceae</taxon>
        <taxon>Paenimyroides</taxon>
    </lineage>
</organism>
<dbReference type="InterPro" id="IPR036737">
    <property type="entry name" value="OmpA-like_sf"/>
</dbReference>
<keyword evidence="8" id="KW-1185">Reference proteome</keyword>
<dbReference type="SUPFAM" id="SSF48452">
    <property type="entry name" value="TPR-like"/>
    <property type="match status" value="1"/>
</dbReference>
<dbReference type="PANTHER" id="PTHR30329:SF21">
    <property type="entry name" value="LIPOPROTEIN YIAD-RELATED"/>
    <property type="match status" value="1"/>
</dbReference>
<gene>
    <name evidence="7" type="ORF">NPX36_04320</name>
</gene>
<feature type="chain" id="PRO_5047076198" evidence="5">
    <location>
        <begin position="24"/>
        <end position="653"/>
    </location>
</feature>
<dbReference type="InterPro" id="IPR006665">
    <property type="entry name" value="OmpA-like"/>
</dbReference>
<dbReference type="Gene3D" id="2.60.40.1120">
    <property type="entry name" value="Carboxypeptidase-like, regulatory domain"/>
    <property type="match status" value="1"/>
</dbReference>
<evidence type="ECO:0000259" key="6">
    <source>
        <dbReference type="PROSITE" id="PS51123"/>
    </source>
</evidence>
<dbReference type="CDD" id="cd07185">
    <property type="entry name" value="OmpA_C-like"/>
    <property type="match status" value="1"/>
</dbReference>
<evidence type="ECO:0000256" key="2">
    <source>
        <dbReference type="ARBA" id="ARBA00023136"/>
    </source>
</evidence>
<dbReference type="Proteomes" id="UP001317001">
    <property type="component" value="Chromosome"/>
</dbReference>
<feature type="signal peptide" evidence="5">
    <location>
        <begin position="1"/>
        <end position="23"/>
    </location>
</feature>
<dbReference type="InterPro" id="IPR011659">
    <property type="entry name" value="WD40"/>
</dbReference>
<proteinExistence type="predicted"/>
<accession>A0ABY5NUM7</accession>
<name>A0ABY5NUM7_9FLAO</name>
<reference evidence="7 8" key="1">
    <citation type="submission" date="2022-08" db="EMBL/GenBank/DDBJ databases">
        <title>Myroides zhujiangensis sp. nov., a novel bacterium isolated from sediment in the Pearl River Estuary.</title>
        <authorList>
            <person name="Cui L."/>
        </authorList>
    </citation>
    <scope>NUCLEOTIDE SEQUENCE [LARGE SCALE GENOMIC DNA]</scope>
    <source>
        <strain evidence="7 8">SCSIO 72103</strain>
    </source>
</reference>
<dbReference type="Pfam" id="PF00691">
    <property type="entry name" value="OmpA"/>
    <property type="match status" value="1"/>
</dbReference>
<evidence type="ECO:0000313" key="7">
    <source>
        <dbReference type="EMBL" id="UUV22269.1"/>
    </source>
</evidence>
<dbReference type="InterPro" id="IPR011042">
    <property type="entry name" value="6-blade_b-propeller_TolB-like"/>
</dbReference>
<dbReference type="InterPro" id="IPR050330">
    <property type="entry name" value="Bact_OuterMem_StrucFunc"/>
</dbReference>
<evidence type="ECO:0000256" key="1">
    <source>
        <dbReference type="ARBA" id="ARBA00004442"/>
    </source>
</evidence>
<dbReference type="PROSITE" id="PS51123">
    <property type="entry name" value="OMPA_2"/>
    <property type="match status" value="1"/>
</dbReference>
<dbReference type="Gene3D" id="3.30.1330.60">
    <property type="entry name" value="OmpA-like domain"/>
    <property type="match status" value="1"/>
</dbReference>
<evidence type="ECO:0000256" key="5">
    <source>
        <dbReference type="SAM" id="SignalP"/>
    </source>
</evidence>
<dbReference type="SUPFAM" id="SSF82171">
    <property type="entry name" value="DPP6 N-terminal domain-like"/>
    <property type="match status" value="1"/>
</dbReference>
<dbReference type="RefSeq" id="WP_257500186.1">
    <property type="nucleotide sequence ID" value="NZ_CP102382.1"/>
</dbReference>
<keyword evidence="5" id="KW-0732">Signal</keyword>
<evidence type="ECO:0000313" key="8">
    <source>
        <dbReference type="Proteomes" id="UP001317001"/>
    </source>
</evidence>
<evidence type="ECO:0000256" key="3">
    <source>
        <dbReference type="ARBA" id="ARBA00023237"/>
    </source>
</evidence>
<keyword evidence="3" id="KW-0998">Cell outer membrane</keyword>
<dbReference type="Gene3D" id="2.120.10.30">
    <property type="entry name" value="TolB, C-terminal domain"/>
    <property type="match status" value="1"/>
</dbReference>
<sequence>MKKGIYRAALFTAFMLGNTGAQAQAGLNTADKDYNQWAYVDAISIYEKVANRGYAGKDVLEKLGNAYYFNARYGEAQKHYERLFKEFGSENIGSEYYYRYAQTLQHVGKESESKRYYDQFVNKAGSHTQRSKIRQNEAALKKQIQANSGRYDQIKNLEINTPYSDYGSYVHNNQLYFTSARDTGSLHKREHTWTGDAFTSLYSVAETASKDDKVTRLKGKVKSPLNESTAVITKDGNTMYFTRNNYINHTRKYDADKNTKLKIYRAENVDGKWEHITELPFNMDGYNTAHPTLSPDEATMYFASDRPGGFGESDLWQVAIHPSGAFGGPVNMGEGINTEGRETFPFVTESGELYFSSDGRVGLGGLDVYATKLDRNSQPGEIHNVGAPINGNADDFAYYIDPNTKQGFFSSNREGGNGNDDIYSFHETKPLQLECIQKLLLKVVDAKTRNIISDANVTLYNNLYGELENSNRYQNGGYVFNNEFKCGETYRLKAEKEGYIAKEDAVSLPNESGVTEHTIVLEPAKTPVKVGDDLFKVLKLNPIYFDLDKYNIRPDAAAELAKVLAVLEEYPTMKIDIRSHTDSRASHKYNDRLSENRAKSTREWLIDQGISSSRLTSKGYGERQLVNECADGVQCSEEAHQANRRSEFIIVEM</sequence>
<dbReference type="PANTHER" id="PTHR30329">
    <property type="entry name" value="STATOR ELEMENT OF FLAGELLAR MOTOR COMPLEX"/>
    <property type="match status" value="1"/>
</dbReference>
<dbReference type="PRINTS" id="PR01021">
    <property type="entry name" value="OMPADOMAIN"/>
</dbReference>
<dbReference type="Pfam" id="PF07676">
    <property type="entry name" value="PD40"/>
    <property type="match status" value="2"/>
</dbReference>
<dbReference type="InterPro" id="IPR011990">
    <property type="entry name" value="TPR-like_helical_dom_sf"/>
</dbReference>
<dbReference type="SUPFAM" id="SSF103088">
    <property type="entry name" value="OmpA-like"/>
    <property type="match status" value="1"/>
</dbReference>
<evidence type="ECO:0000256" key="4">
    <source>
        <dbReference type="PROSITE-ProRule" id="PRU00473"/>
    </source>
</evidence>
<comment type="subcellular location">
    <subcellularLocation>
        <location evidence="1">Cell outer membrane</location>
    </subcellularLocation>
</comment>
<protein>
    <submittedName>
        <fullName evidence="7">OmpA family protein</fullName>
    </submittedName>
</protein>
<dbReference type="Gene3D" id="1.25.40.10">
    <property type="entry name" value="Tetratricopeptide repeat domain"/>
    <property type="match status" value="1"/>
</dbReference>
<dbReference type="EMBL" id="CP102382">
    <property type="protein sequence ID" value="UUV22269.1"/>
    <property type="molecule type" value="Genomic_DNA"/>
</dbReference>
<keyword evidence="2 4" id="KW-0472">Membrane</keyword>
<dbReference type="InterPro" id="IPR006664">
    <property type="entry name" value="OMP_bac"/>
</dbReference>